<feature type="compositionally biased region" description="Basic and acidic residues" evidence="4">
    <location>
        <begin position="26"/>
        <end position="47"/>
    </location>
</feature>
<accession>A0A7D9EQ46</accession>
<organism evidence="5 6">
    <name type="scientific">Paramuricea clavata</name>
    <name type="common">Red gorgonian</name>
    <name type="synonym">Violescent sea-whip</name>
    <dbReference type="NCBI Taxonomy" id="317549"/>
    <lineage>
        <taxon>Eukaryota</taxon>
        <taxon>Metazoa</taxon>
        <taxon>Cnidaria</taxon>
        <taxon>Anthozoa</taxon>
        <taxon>Octocorallia</taxon>
        <taxon>Malacalcyonacea</taxon>
        <taxon>Plexauridae</taxon>
        <taxon>Paramuricea</taxon>
    </lineage>
</organism>
<feature type="compositionally biased region" description="Low complexity" evidence="4">
    <location>
        <begin position="1"/>
        <end position="21"/>
    </location>
</feature>
<dbReference type="InterPro" id="IPR013083">
    <property type="entry name" value="Znf_RING/FYVE/PHD"/>
</dbReference>
<dbReference type="Gene3D" id="3.30.40.10">
    <property type="entry name" value="Zinc/RING finger domain, C3HC4 (zinc finger)"/>
    <property type="match status" value="1"/>
</dbReference>
<dbReference type="AlphaFoldDB" id="A0A7D9EQ46"/>
<keyword evidence="1" id="KW-0479">Metal-binding</keyword>
<dbReference type="OrthoDB" id="10054020at2759"/>
<dbReference type="PANTHER" id="PTHR34718">
    <property type="entry name" value="PHD-TYPE DOMAIN-CONTAINING PROTEIN"/>
    <property type="match status" value="1"/>
</dbReference>
<dbReference type="InterPro" id="IPR011011">
    <property type="entry name" value="Znf_FYVE_PHD"/>
</dbReference>
<keyword evidence="6" id="KW-1185">Reference proteome</keyword>
<dbReference type="SUPFAM" id="SSF57903">
    <property type="entry name" value="FYVE/PHD zinc finger"/>
    <property type="match status" value="1"/>
</dbReference>
<name>A0A7D9EQ46_PARCT</name>
<dbReference type="PANTHER" id="PTHR34718:SF2">
    <property type="entry name" value="PHD-TYPE DOMAIN-CONTAINING PROTEIN"/>
    <property type="match status" value="1"/>
</dbReference>
<evidence type="ECO:0000313" key="5">
    <source>
        <dbReference type="EMBL" id="CAB4015205.1"/>
    </source>
</evidence>
<sequence>MTTRLTTTRLITTNNTTSDNKTNNKKTNDNKTDHNKTNDNKTDHSKTGNDISNTAAPAKGNSKKLKRGRKPNGVWKCTANGNPEELVLTIMEEDYWLTDEHIVHAQWLLSKQFPDSKGLHSVLAFESKPPKVQKGDKDFVQILHVGGNHWVTVTNIGCQENRIKVFDSLRQKLSKKEKQKLCSCLAVLLNTSSSNMVIEWPSMQRQRGESDCGLFAVAVATSLLNGEDPGSKSYDQSVMRGHLAVCFHCEELAVFPAASSKCVNNDKKEETIEVFCHCRMPFKNGDFMIECSVCLEWFHRSCDKVPRTVTDKTLFHCMNCK</sequence>
<dbReference type="GO" id="GO:0008270">
    <property type="term" value="F:zinc ion binding"/>
    <property type="evidence" value="ECO:0007669"/>
    <property type="project" value="UniProtKB-KW"/>
</dbReference>
<dbReference type="InterPro" id="IPR038765">
    <property type="entry name" value="Papain-like_cys_pep_sf"/>
</dbReference>
<keyword evidence="3" id="KW-0862">Zinc</keyword>
<feature type="compositionally biased region" description="Basic residues" evidence="4">
    <location>
        <begin position="61"/>
        <end position="70"/>
    </location>
</feature>
<dbReference type="InterPro" id="IPR001965">
    <property type="entry name" value="Znf_PHD"/>
</dbReference>
<dbReference type="EMBL" id="CACRXK020008623">
    <property type="protein sequence ID" value="CAB4015205.1"/>
    <property type="molecule type" value="Genomic_DNA"/>
</dbReference>
<keyword evidence="2" id="KW-0863">Zinc-finger</keyword>
<evidence type="ECO:0000313" key="6">
    <source>
        <dbReference type="Proteomes" id="UP001152795"/>
    </source>
</evidence>
<dbReference type="Gene3D" id="3.40.395.10">
    <property type="entry name" value="Adenoviral Proteinase, Chain A"/>
    <property type="match status" value="1"/>
</dbReference>
<evidence type="ECO:0000256" key="3">
    <source>
        <dbReference type="ARBA" id="ARBA00022833"/>
    </source>
</evidence>
<proteinExistence type="predicted"/>
<dbReference type="SMART" id="SM00249">
    <property type="entry name" value="PHD"/>
    <property type="match status" value="1"/>
</dbReference>
<evidence type="ECO:0000256" key="1">
    <source>
        <dbReference type="ARBA" id="ARBA00022723"/>
    </source>
</evidence>
<protein>
    <submittedName>
        <fullName evidence="5">Poly [ADP-ribose] polymerase 14-like</fullName>
    </submittedName>
</protein>
<comment type="caution">
    <text evidence="5">The sequence shown here is derived from an EMBL/GenBank/DDBJ whole genome shotgun (WGS) entry which is preliminary data.</text>
</comment>
<evidence type="ECO:0000256" key="2">
    <source>
        <dbReference type="ARBA" id="ARBA00022771"/>
    </source>
</evidence>
<gene>
    <name evidence="5" type="ORF">PACLA_8A003131</name>
</gene>
<dbReference type="Proteomes" id="UP001152795">
    <property type="component" value="Unassembled WGS sequence"/>
</dbReference>
<evidence type="ECO:0000256" key="4">
    <source>
        <dbReference type="SAM" id="MobiDB-lite"/>
    </source>
</evidence>
<feature type="region of interest" description="Disordered" evidence="4">
    <location>
        <begin position="1"/>
        <end position="75"/>
    </location>
</feature>
<reference evidence="5" key="1">
    <citation type="submission" date="2020-04" db="EMBL/GenBank/DDBJ databases">
        <authorList>
            <person name="Alioto T."/>
            <person name="Alioto T."/>
            <person name="Gomez Garrido J."/>
        </authorList>
    </citation>
    <scope>NUCLEOTIDE SEQUENCE</scope>
    <source>
        <strain evidence="5">A484AB</strain>
    </source>
</reference>
<dbReference type="SUPFAM" id="SSF54001">
    <property type="entry name" value="Cysteine proteinases"/>
    <property type="match status" value="1"/>
</dbReference>